<evidence type="ECO:0000313" key="2">
    <source>
        <dbReference type="EMBL" id="EET61072.1"/>
    </source>
</evidence>
<gene>
    <name evidence="2" type="ORF">BRYFOR_06716</name>
</gene>
<comment type="caution">
    <text evidence="2">The sequence shown here is derived from an EMBL/GenBank/DDBJ whole genome shotgun (WGS) entry which is preliminary data.</text>
</comment>
<keyword evidence="1" id="KW-0472">Membrane</keyword>
<dbReference type="RefSeq" id="WP_006861510.1">
    <property type="nucleotide sequence ID" value="NZ_ACCL02000007.1"/>
</dbReference>
<feature type="transmembrane region" description="Helical" evidence="1">
    <location>
        <begin position="37"/>
        <end position="55"/>
    </location>
</feature>
<dbReference type="eggNOG" id="ENOG502ZR6T">
    <property type="taxonomic scope" value="Bacteria"/>
</dbReference>
<dbReference type="EMBL" id="ACCL02000007">
    <property type="protein sequence ID" value="EET61072.1"/>
    <property type="molecule type" value="Genomic_DNA"/>
</dbReference>
<sequence>MNRLREILLHMCAICSLICISAKVLDWYNPYMDFSGHIWGIQMALCLAVLVLAAFQTPVRQQKIPGKRNVKRNKTA</sequence>
<evidence type="ECO:0000313" key="3">
    <source>
        <dbReference type="Proteomes" id="UP000005561"/>
    </source>
</evidence>
<reference evidence="2" key="1">
    <citation type="submission" date="2009-07" db="EMBL/GenBank/DDBJ databases">
        <authorList>
            <person name="Weinstock G."/>
            <person name="Sodergren E."/>
            <person name="Clifton S."/>
            <person name="Fulton L."/>
            <person name="Fulton B."/>
            <person name="Courtney L."/>
            <person name="Fronick C."/>
            <person name="Harrison M."/>
            <person name="Strong C."/>
            <person name="Farmer C."/>
            <person name="Delahaunty K."/>
            <person name="Markovic C."/>
            <person name="Hall O."/>
            <person name="Minx P."/>
            <person name="Tomlinson C."/>
            <person name="Mitreva M."/>
            <person name="Nelson J."/>
            <person name="Hou S."/>
            <person name="Wollam A."/>
            <person name="Pepin K.H."/>
            <person name="Johnson M."/>
            <person name="Bhonagiri V."/>
            <person name="Nash W.E."/>
            <person name="Warren W."/>
            <person name="Chinwalla A."/>
            <person name="Mardis E.R."/>
            <person name="Wilson R.K."/>
        </authorList>
    </citation>
    <scope>NUCLEOTIDE SEQUENCE [LARGE SCALE GENOMIC DNA]</scope>
    <source>
        <strain evidence="2">DSM 14469</strain>
    </source>
</reference>
<protein>
    <submittedName>
        <fullName evidence="2">Uncharacterized protein</fullName>
    </submittedName>
</protein>
<accession>C6LDL8</accession>
<keyword evidence="3" id="KW-1185">Reference proteome</keyword>
<keyword evidence="1" id="KW-0812">Transmembrane</keyword>
<dbReference type="Proteomes" id="UP000005561">
    <property type="component" value="Unassembled WGS sequence"/>
</dbReference>
<dbReference type="STRING" id="168384.SAMN05660368_01051"/>
<feature type="transmembrane region" description="Helical" evidence="1">
    <location>
        <begin position="7"/>
        <end position="25"/>
    </location>
</feature>
<proteinExistence type="predicted"/>
<dbReference type="OrthoDB" id="2068353at2"/>
<name>C6LDL8_9FIRM</name>
<keyword evidence="1" id="KW-1133">Transmembrane helix</keyword>
<evidence type="ECO:0000256" key="1">
    <source>
        <dbReference type="SAM" id="Phobius"/>
    </source>
</evidence>
<organism evidence="2 3">
    <name type="scientific">Marvinbryantia formatexigens DSM 14469</name>
    <dbReference type="NCBI Taxonomy" id="478749"/>
    <lineage>
        <taxon>Bacteria</taxon>
        <taxon>Bacillati</taxon>
        <taxon>Bacillota</taxon>
        <taxon>Clostridia</taxon>
        <taxon>Lachnospirales</taxon>
        <taxon>Lachnospiraceae</taxon>
        <taxon>Marvinbryantia</taxon>
    </lineage>
</organism>
<dbReference type="AlphaFoldDB" id="C6LDL8"/>